<gene>
    <name evidence="2" type="ORF">TIFTF001_033269</name>
</gene>
<sequence>MVLPSDDQERGSLVYGHKLSSVGPGRASGSDLVHNLGSLDLAMKLHYLRGVYFLSSQAIEGLTNMKIKETMFYWLNEYFHTCGRFRRSDSGRPFVKCNDCGARFIEARCDKTIGEWLEMENWPSLQKLLASQQVIGPELSFSPPILFQETHFRCGGISLGLSWAHVLGDAFSAADFMNRWAQVVGHIQSNGPPKITTLPLSPNTEQEENLVETPTTMLNKEVPLSLNRVDPVGDHWVTTNNLKMETFSFPISPSQIANLKVKVVGPFFESLCALIWQSVAKLRQESEPKTVTICKHNAKRTKGVITNSQVISTAKADFSIMEADPKKLATLLADQATNERTEIEEAIERDQGVSDFIVYGANLTFVDWQEVNFYGLELQGYKPDFVTYSIQGIGDNGAVLVLPGSNHFGKGGEKGRLVTMILPENEIFRLKSELKKIGLLLESSIE</sequence>
<organism evidence="2 3">
    <name type="scientific">Ficus carica</name>
    <name type="common">Common fig</name>
    <dbReference type="NCBI Taxonomy" id="3494"/>
    <lineage>
        <taxon>Eukaryota</taxon>
        <taxon>Viridiplantae</taxon>
        <taxon>Streptophyta</taxon>
        <taxon>Embryophyta</taxon>
        <taxon>Tracheophyta</taxon>
        <taxon>Spermatophyta</taxon>
        <taxon>Magnoliopsida</taxon>
        <taxon>eudicotyledons</taxon>
        <taxon>Gunneridae</taxon>
        <taxon>Pentapetalae</taxon>
        <taxon>rosids</taxon>
        <taxon>fabids</taxon>
        <taxon>Rosales</taxon>
        <taxon>Moraceae</taxon>
        <taxon>Ficeae</taxon>
        <taxon>Ficus</taxon>
    </lineage>
</organism>
<dbReference type="Gene3D" id="3.30.559.10">
    <property type="entry name" value="Chloramphenicol acetyltransferase-like domain"/>
    <property type="match status" value="2"/>
</dbReference>
<comment type="similarity">
    <text evidence="1">Belongs to the plant acyltransferase family.</text>
</comment>
<reference evidence="2" key="1">
    <citation type="submission" date="2023-07" db="EMBL/GenBank/DDBJ databases">
        <title>draft genome sequence of fig (Ficus carica).</title>
        <authorList>
            <person name="Takahashi T."/>
            <person name="Nishimura K."/>
        </authorList>
    </citation>
    <scope>NUCLEOTIDE SEQUENCE</scope>
</reference>
<name>A0AA88DYT1_FICCA</name>
<evidence type="ECO:0000313" key="2">
    <source>
        <dbReference type="EMBL" id="GMN64198.1"/>
    </source>
</evidence>
<accession>A0AA88DYT1</accession>
<dbReference type="AlphaFoldDB" id="A0AA88DYT1"/>
<dbReference type="InterPro" id="IPR050317">
    <property type="entry name" value="Plant_Fungal_Acyltransferase"/>
</dbReference>
<proteinExistence type="inferred from homology"/>
<dbReference type="PANTHER" id="PTHR31642">
    <property type="entry name" value="TRICHOTHECENE 3-O-ACETYLTRANSFERASE"/>
    <property type="match status" value="1"/>
</dbReference>
<keyword evidence="3" id="KW-1185">Reference proteome</keyword>
<comment type="caution">
    <text evidence="2">The sequence shown here is derived from an EMBL/GenBank/DDBJ whole genome shotgun (WGS) entry which is preliminary data.</text>
</comment>
<dbReference type="GO" id="GO:0016747">
    <property type="term" value="F:acyltransferase activity, transferring groups other than amino-acyl groups"/>
    <property type="evidence" value="ECO:0007669"/>
    <property type="project" value="TreeGrafter"/>
</dbReference>
<evidence type="ECO:0008006" key="4">
    <source>
        <dbReference type="Google" id="ProtNLM"/>
    </source>
</evidence>
<evidence type="ECO:0000256" key="1">
    <source>
        <dbReference type="ARBA" id="ARBA00009861"/>
    </source>
</evidence>
<evidence type="ECO:0000313" key="3">
    <source>
        <dbReference type="Proteomes" id="UP001187192"/>
    </source>
</evidence>
<protein>
    <recommendedName>
        <fullName evidence="4">Protein ECERIFERUM 26-like</fullName>
    </recommendedName>
</protein>
<dbReference type="Proteomes" id="UP001187192">
    <property type="component" value="Unassembled WGS sequence"/>
</dbReference>
<dbReference type="Pfam" id="PF02458">
    <property type="entry name" value="Transferase"/>
    <property type="match status" value="1"/>
</dbReference>
<dbReference type="PANTHER" id="PTHR31642:SF115">
    <property type="entry name" value="PROTEIN ECERIFERUM 26-LIKE"/>
    <property type="match status" value="1"/>
</dbReference>
<dbReference type="EMBL" id="BTGU01000171">
    <property type="protein sequence ID" value="GMN64198.1"/>
    <property type="molecule type" value="Genomic_DNA"/>
</dbReference>
<dbReference type="InterPro" id="IPR023213">
    <property type="entry name" value="CAT-like_dom_sf"/>
</dbReference>